<dbReference type="AlphaFoldDB" id="A0A8S1AAN3"/>
<feature type="compositionally biased region" description="Low complexity" evidence="1">
    <location>
        <begin position="27"/>
        <end position="50"/>
    </location>
</feature>
<dbReference type="EMBL" id="CADEBD010000311">
    <property type="protein sequence ID" value="CAB3241910.1"/>
    <property type="molecule type" value="Genomic_DNA"/>
</dbReference>
<feature type="compositionally biased region" description="Basic residues" evidence="1">
    <location>
        <begin position="51"/>
        <end position="60"/>
    </location>
</feature>
<dbReference type="OrthoDB" id="415822at2759"/>
<feature type="compositionally biased region" description="Basic and acidic residues" evidence="1">
    <location>
        <begin position="68"/>
        <end position="84"/>
    </location>
</feature>
<comment type="caution">
    <text evidence="2">The sequence shown here is derived from an EMBL/GenBank/DDBJ whole genome shotgun (WGS) entry which is preliminary data.</text>
</comment>
<sequence>MNQQFTGMSQRGFRGRGGYRPHYEEGYQNFNNNYGYNNNNAPPQNNNQPRGRGRPGRAAKQRSNQRMENFRDKQSTSRHEATRESIKDELFAGVEDEFNRLAEQQTMQANMLSVTSRGIWFGTTHLTYVATQYSDNIRIPNIYSQYRAYLALFETKVMDLIPHYPILPRFMNGLPLTATAARSDS</sequence>
<evidence type="ECO:0000256" key="1">
    <source>
        <dbReference type="SAM" id="MobiDB-lite"/>
    </source>
</evidence>
<evidence type="ECO:0000313" key="2">
    <source>
        <dbReference type="EMBL" id="CAB3241910.1"/>
    </source>
</evidence>
<dbReference type="Proteomes" id="UP000494256">
    <property type="component" value="Unassembled WGS sequence"/>
</dbReference>
<gene>
    <name evidence="2" type="ORF">APLA_LOCUS9670</name>
</gene>
<evidence type="ECO:0000313" key="3">
    <source>
        <dbReference type="Proteomes" id="UP000494256"/>
    </source>
</evidence>
<proteinExistence type="predicted"/>
<name>A0A8S1AAN3_ARCPL</name>
<feature type="region of interest" description="Disordered" evidence="1">
    <location>
        <begin position="1"/>
        <end position="84"/>
    </location>
</feature>
<reference evidence="2 3" key="1">
    <citation type="submission" date="2020-04" db="EMBL/GenBank/DDBJ databases">
        <authorList>
            <person name="Wallbank WR R."/>
            <person name="Pardo Diaz C."/>
            <person name="Kozak K."/>
            <person name="Martin S."/>
            <person name="Jiggins C."/>
            <person name="Moest M."/>
            <person name="Warren A I."/>
            <person name="Byers J.R.P. K."/>
            <person name="Montejo-Kovacevich G."/>
            <person name="Yen C E."/>
        </authorList>
    </citation>
    <scope>NUCLEOTIDE SEQUENCE [LARGE SCALE GENOMIC DNA]</scope>
</reference>
<accession>A0A8S1AAN3</accession>
<organism evidence="2 3">
    <name type="scientific">Arctia plantaginis</name>
    <name type="common">Wood tiger moth</name>
    <name type="synonym">Phalaena plantaginis</name>
    <dbReference type="NCBI Taxonomy" id="874455"/>
    <lineage>
        <taxon>Eukaryota</taxon>
        <taxon>Metazoa</taxon>
        <taxon>Ecdysozoa</taxon>
        <taxon>Arthropoda</taxon>
        <taxon>Hexapoda</taxon>
        <taxon>Insecta</taxon>
        <taxon>Pterygota</taxon>
        <taxon>Neoptera</taxon>
        <taxon>Endopterygota</taxon>
        <taxon>Lepidoptera</taxon>
        <taxon>Glossata</taxon>
        <taxon>Ditrysia</taxon>
        <taxon>Noctuoidea</taxon>
        <taxon>Erebidae</taxon>
        <taxon>Arctiinae</taxon>
        <taxon>Arctia</taxon>
    </lineage>
</organism>
<protein>
    <submittedName>
        <fullName evidence="2">Uncharacterized protein</fullName>
    </submittedName>
</protein>